<dbReference type="GO" id="GO:0030247">
    <property type="term" value="F:polysaccharide binding"/>
    <property type="evidence" value="ECO:0007669"/>
    <property type="project" value="InterPro"/>
</dbReference>
<evidence type="ECO:0000256" key="2">
    <source>
        <dbReference type="ARBA" id="ARBA00022729"/>
    </source>
</evidence>
<dbReference type="PROSITE" id="PS00107">
    <property type="entry name" value="PROTEIN_KINASE_ATP"/>
    <property type="match status" value="1"/>
</dbReference>
<sequence>MEKVVRYFTLTLTLILFFSYAATITDHDGFESFSRDCPPPTTCGGVEIRFPFQLNSCRSHCGLPGLVLSCSANQTFLTLRHEGSFKVTAIDYVLQKITIDVKGWFWPACPMRNMSKIQLSDEYFSLIRSISVSFISCSKEFKPDAENDRIYGPISCLAERGDQFVYLVDQYESMDKLPLDCVVTSTEGQIGDVSYDSRYDTRYGTFENVVDSYFKSSEINMEWYPYSYRRGIQNEIIYQCSACEYYEGKQCRLENGTLRFSDLGNRHHGHNIYKLISGLAAALLVILTVVALIFVYVSKKADRERQLRVKVEMFLASYKTTKPTRFTYPGIKKITKRFKYKLGQGGFGSVYKGELPNGIPVAVKMLEGSKGEGVDFINEVGTIGRIHHVNVVRLLGFCSRHEACTCL</sequence>
<protein>
    <recommendedName>
        <fullName evidence="8">Protein kinase domain-containing protein</fullName>
    </recommendedName>
</protein>
<keyword evidence="10" id="KW-1185">Reference proteome</keyword>
<reference evidence="9" key="2">
    <citation type="journal article" date="2022" name="Hortic Res">
        <title>The genome of Dioscorea zingiberensis sheds light on the biosynthesis, origin and evolution of the medicinally important diosgenin saponins.</title>
        <authorList>
            <person name="Li Y."/>
            <person name="Tan C."/>
            <person name="Li Z."/>
            <person name="Guo J."/>
            <person name="Li S."/>
            <person name="Chen X."/>
            <person name="Wang C."/>
            <person name="Dai X."/>
            <person name="Yang H."/>
            <person name="Song W."/>
            <person name="Hou L."/>
            <person name="Xu J."/>
            <person name="Tong Z."/>
            <person name="Xu A."/>
            <person name="Yuan X."/>
            <person name="Wang W."/>
            <person name="Yang Q."/>
            <person name="Chen L."/>
            <person name="Sun Z."/>
            <person name="Wang K."/>
            <person name="Pan B."/>
            <person name="Chen J."/>
            <person name="Bao Y."/>
            <person name="Liu F."/>
            <person name="Qi X."/>
            <person name="Gang D.R."/>
            <person name="Wen J."/>
            <person name="Li J."/>
        </authorList>
    </citation>
    <scope>NUCLEOTIDE SEQUENCE</scope>
    <source>
        <strain evidence="9">Dzin_1.0</strain>
    </source>
</reference>
<dbReference type="InterPro" id="IPR000719">
    <property type="entry name" value="Prot_kinase_dom"/>
</dbReference>
<evidence type="ECO:0000256" key="3">
    <source>
        <dbReference type="ARBA" id="ARBA00022741"/>
    </source>
</evidence>
<comment type="caution">
    <text evidence="9">The sequence shown here is derived from an EMBL/GenBank/DDBJ whole genome shotgun (WGS) entry which is preliminary data.</text>
</comment>
<dbReference type="EMBL" id="JAGGNH010000009">
    <property type="protein sequence ID" value="KAJ0962782.1"/>
    <property type="molecule type" value="Genomic_DNA"/>
</dbReference>
<comment type="subcellular location">
    <subcellularLocation>
        <location evidence="1">Membrane</location>
        <topology evidence="1">Single-pass membrane protein</topology>
    </subcellularLocation>
</comment>
<keyword evidence="4 5" id="KW-0067">ATP-binding</keyword>
<dbReference type="Pfam" id="PF07714">
    <property type="entry name" value="PK_Tyr_Ser-Thr"/>
    <property type="match status" value="1"/>
</dbReference>
<dbReference type="GO" id="GO:0005524">
    <property type="term" value="F:ATP binding"/>
    <property type="evidence" value="ECO:0007669"/>
    <property type="project" value="UniProtKB-UniRule"/>
</dbReference>
<dbReference type="Proteomes" id="UP001085076">
    <property type="component" value="Miscellaneous, Linkage group lg09"/>
</dbReference>
<keyword evidence="2 7" id="KW-0732">Signal</keyword>
<dbReference type="PROSITE" id="PS50011">
    <property type="entry name" value="PROTEIN_KINASE_DOM"/>
    <property type="match status" value="1"/>
</dbReference>
<evidence type="ECO:0000256" key="1">
    <source>
        <dbReference type="ARBA" id="ARBA00004167"/>
    </source>
</evidence>
<evidence type="ECO:0000313" key="9">
    <source>
        <dbReference type="EMBL" id="KAJ0962782.1"/>
    </source>
</evidence>
<evidence type="ECO:0000256" key="4">
    <source>
        <dbReference type="ARBA" id="ARBA00022840"/>
    </source>
</evidence>
<dbReference type="InterPro" id="IPR011009">
    <property type="entry name" value="Kinase-like_dom_sf"/>
</dbReference>
<dbReference type="Gene3D" id="3.30.200.20">
    <property type="entry name" value="Phosphorylase Kinase, domain 1"/>
    <property type="match status" value="1"/>
</dbReference>
<keyword evidence="6" id="KW-1133">Transmembrane helix</keyword>
<dbReference type="SUPFAM" id="SSF56112">
    <property type="entry name" value="Protein kinase-like (PK-like)"/>
    <property type="match status" value="1"/>
</dbReference>
<dbReference type="InterPro" id="IPR017441">
    <property type="entry name" value="Protein_kinase_ATP_BS"/>
</dbReference>
<name>A0A9D5BXK0_9LILI</name>
<feature type="signal peptide" evidence="7">
    <location>
        <begin position="1"/>
        <end position="21"/>
    </location>
</feature>
<gene>
    <name evidence="9" type="ORF">J5N97_027904</name>
</gene>
<dbReference type="GO" id="GO:0016020">
    <property type="term" value="C:membrane"/>
    <property type="evidence" value="ECO:0007669"/>
    <property type="project" value="UniProtKB-SubCell"/>
</dbReference>
<proteinExistence type="predicted"/>
<evidence type="ECO:0000256" key="6">
    <source>
        <dbReference type="SAM" id="Phobius"/>
    </source>
</evidence>
<feature type="chain" id="PRO_5039666428" description="Protein kinase domain-containing protein" evidence="7">
    <location>
        <begin position="22"/>
        <end position="407"/>
    </location>
</feature>
<evidence type="ECO:0000256" key="5">
    <source>
        <dbReference type="PROSITE-ProRule" id="PRU10141"/>
    </source>
</evidence>
<dbReference type="InterPro" id="IPR025287">
    <property type="entry name" value="WAK_GUB"/>
</dbReference>
<keyword evidence="6" id="KW-0812">Transmembrane</keyword>
<dbReference type="GO" id="GO:0004672">
    <property type="term" value="F:protein kinase activity"/>
    <property type="evidence" value="ECO:0007669"/>
    <property type="project" value="InterPro"/>
</dbReference>
<dbReference type="OrthoDB" id="749268at2759"/>
<evidence type="ECO:0000256" key="7">
    <source>
        <dbReference type="SAM" id="SignalP"/>
    </source>
</evidence>
<dbReference type="Pfam" id="PF13947">
    <property type="entry name" value="GUB_WAK_bind"/>
    <property type="match status" value="1"/>
</dbReference>
<reference evidence="9" key="1">
    <citation type="submission" date="2021-03" db="EMBL/GenBank/DDBJ databases">
        <authorList>
            <person name="Li Z."/>
            <person name="Yang C."/>
        </authorList>
    </citation>
    <scope>NUCLEOTIDE SEQUENCE</scope>
    <source>
        <strain evidence="9">Dzin_1.0</strain>
        <tissue evidence="9">Leaf</tissue>
    </source>
</reference>
<feature type="binding site" evidence="5">
    <location>
        <position position="364"/>
    </location>
    <ligand>
        <name>ATP</name>
        <dbReference type="ChEBI" id="CHEBI:30616"/>
    </ligand>
</feature>
<organism evidence="9 10">
    <name type="scientific">Dioscorea zingiberensis</name>
    <dbReference type="NCBI Taxonomy" id="325984"/>
    <lineage>
        <taxon>Eukaryota</taxon>
        <taxon>Viridiplantae</taxon>
        <taxon>Streptophyta</taxon>
        <taxon>Embryophyta</taxon>
        <taxon>Tracheophyta</taxon>
        <taxon>Spermatophyta</taxon>
        <taxon>Magnoliopsida</taxon>
        <taxon>Liliopsida</taxon>
        <taxon>Dioscoreales</taxon>
        <taxon>Dioscoreaceae</taxon>
        <taxon>Dioscorea</taxon>
    </lineage>
</organism>
<keyword evidence="3 5" id="KW-0547">Nucleotide-binding</keyword>
<feature type="transmembrane region" description="Helical" evidence="6">
    <location>
        <begin position="275"/>
        <end position="297"/>
    </location>
</feature>
<dbReference type="InterPro" id="IPR001245">
    <property type="entry name" value="Ser-Thr/Tyr_kinase_cat_dom"/>
</dbReference>
<dbReference type="PANTHER" id="PTHR46008">
    <property type="entry name" value="LEAF RUST 10 DISEASE-RESISTANCE LOCUS RECEPTOR-LIKE PROTEIN KINASE-LIKE 1.4"/>
    <property type="match status" value="1"/>
</dbReference>
<dbReference type="AlphaFoldDB" id="A0A9D5BXK0"/>
<dbReference type="PANTHER" id="PTHR46008:SF2">
    <property type="entry name" value="LEAF RUST 10 DISEASE-RESISTANCE LOCUS RECEPTOR-LIKE PROTEIN KINASE-LIKE 1.4"/>
    <property type="match status" value="1"/>
</dbReference>
<keyword evidence="6" id="KW-0472">Membrane</keyword>
<evidence type="ECO:0000313" key="10">
    <source>
        <dbReference type="Proteomes" id="UP001085076"/>
    </source>
</evidence>
<feature type="domain" description="Protein kinase" evidence="8">
    <location>
        <begin position="336"/>
        <end position="407"/>
    </location>
</feature>
<evidence type="ECO:0000259" key="8">
    <source>
        <dbReference type="PROSITE" id="PS50011"/>
    </source>
</evidence>
<accession>A0A9D5BXK0</accession>